<gene>
    <name evidence="2" type="ORF">QNI16_20760</name>
</gene>
<organism evidence="2 3">
    <name type="scientific">Xanthocytophaga flava</name>
    <dbReference type="NCBI Taxonomy" id="3048013"/>
    <lineage>
        <taxon>Bacteria</taxon>
        <taxon>Pseudomonadati</taxon>
        <taxon>Bacteroidota</taxon>
        <taxon>Cytophagia</taxon>
        <taxon>Cytophagales</taxon>
        <taxon>Rhodocytophagaceae</taxon>
        <taxon>Xanthocytophaga</taxon>
    </lineage>
</organism>
<evidence type="ECO:0000313" key="2">
    <source>
        <dbReference type="EMBL" id="MDJ1482946.1"/>
    </source>
</evidence>
<protein>
    <recommendedName>
        <fullName evidence="4">Lipoprotein</fullName>
    </recommendedName>
</protein>
<feature type="signal peptide" evidence="1">
    <location>
        <begin position="1"/>
        <end position="17"/>
    </location>
</feature>
<name>A0AAE3QQC1_9BACT</name>
<reference evidence="2" key="1">
    <citation type="submission" date="2023-05" db="EMBL/GenBank/DDBJ databases">
        <authorList>
            <person name="Zhang X."/>
        </authorList>
    </citation>
    <scope>NUCLEOTIDE SEQUENCE</scope>
    <source>
        <strain evidence="2">YF14B1</strain>
    </source>
</reference>
<sequence>MRHLSLFSFLIINILLATHCTSETESKQTSTQAVVTPSLKSKPLLKDYITKIPLIKTPVTFNSNTFENMTPRDEKLAQLFSSPDNNTLVGRLFSTDEFDALLFSVPADGTLPMVITYDKAGNKIDSLGLIEMGGSDVGFDCIEHVTVNPDRTMLLIDSTTRWQVTADNAAPIEGSDTLIVTQKVFELLDNGRFKKSIKK</sequence>
<evidence type="ECO:0000313" key="3">
    <source>
        <dbReference type="Proteomes" id="UP001241110"/>
    </source>
</evidence>
<evidence type="ECO:0000256" key="1">
    <source>
        <dbReference type="SAM" id="SignalP"/>
    </source>
</evidence>
<feature type="chain" id="PRO_5042039717" description="Lipoprotein" evidence="1">
    <location>
        <begin position="18"/>
        <end position="199"/>
    </location>
</feature>
<dbReference type="EMBL" id="JASJOS010000009">
    <property type="protein sequence ID" value="MDJ1482946.1"/>
    <property type="molecule type" value="Genomic_DNA"/>
</dbReference>
<dbReference type="RefSeq" id="WP_313982370.1">
    <property type="nucleotide sequence ID" value="NZ_JASJOS010000009.1"/>
</dbReference>
<dbReference type="AlphaFoldDB" id="A0AAE3QQC1"/>
<proteinExistence type="predicted"/>
<dbReference type="Proteomes" id="UP001241110">
    <property type="component" value="Unassembled WGS sequence"/>
</dbReference>
<evidence type="ECO:0008006" key="4">
    <source>
        <dbReference type="Google" id="ProtNLM"/>
    </source>
</evidence>
<comment type="caution">
    <text evidence="2">The sequence shown here is derived from an EMBL/GenBank/DDBJ whole genome shotgun (WGS) entry which is preliminary data.</text>
</comment>
<accession>A0AAE3QQC1</accession>
<keyword evidence="1" id="KW-0732">Signal</keyword>